<reference evidence="2" key="1">
    <citation type="journal article" date="2020" name="Stud. Mycol.">
        <title>101 Dothideomycetes genomes: a test case for predicting lifestyles and emergence of pathogens.</title>
        <authorList>
            <person name="Haridas S."/>
            <person name="Albert R."/>
            <person name="Binder M."/>
            <person name="Bloem J."/>
            <person name="Labutti K."/>
            <person name="Salamov A."/>
            <person name="Andreopoulos B."/>
            <person name="Baker S."/>
            <person name="Barry K."/>
            <person name="Bills G."/>
            <person name="Bluhm B."/>
            <person name="Cannon C."/>
            <person name="Castanera R."/>
            <person name="Culley D."/>
            <person name="Daum C."/>
            <person name="Ezra D."/>
            <person name="Gonzalez J."/>
            <person name="Henrissat B."/>
            <person name="Kuo A."/>
            <person name="Liang C."/>
            <person name="Lipzen A."/>
            <person name="Lutzoni F."/>
            <person name="Magnuson J."/>
            <person name="Mondo S."/>
            <person name="Nolan M."/>
            <person name="Ohm R."/>
            <person name="Pangilinan J."/>
            <person name="Park H.-J."/>
            <person name="Ramirez L."/>
            <person name="Alfaro M."/>
            <person name="Sun H."/>
            <person name="Tritt A."/>
            <person name="Yoshinaga Y."/>
            <person name="Zwiers L.-H."/>
            <person name="Turgeon B."/>
            <person name="Goodwin S."/>
            <person name="Spatafora J."/>
            <person name="Crous P."/>
            <person name="Grigoriev I."/>
        </authorList>
    </citation>
    <scope>NUCLEOTIDE SEQUENCE</scope>
    <source>
        <strain evidence="2">CBS 379.55</strain>
    </source>
</reference>
<organism evidence="2 3">
    <name type="scientific">Westerdykella ornata</name>
    <dbReference type="NCBI Taxonomy" id="318751"/>
    <lineage>
        <taxon>Eukaryota</taxon>
        <taxon>Fungi</taxon>
        <taxon>Dikarya</taxon>
        <taxon>Ascomycota</taxon>
        <taxon>Pezizomycotina</taxon>
        <taxon>Dothideomycetes</taxon>
        <taxon>Pleosporomycetidae</taxon>
        <taxon>Pleosporales</taxon>
        <taxon>Sporormiaceae</taxon>
        <taxon>Westerdykella</taxon>
    </lineage>
</organism>
<keyword evidence="1" id="KW-0472">Membrane</keyword>
<evidence type="ECO:0000313" key="3">
    <source>
        <dbReference type="Proteomes" id="UP000800097"/>
    </source>
</evidence>
<dbReference type="RefSeq" id="XP_033652355.1">
    <property type="nucleotide sequence ID" value="XM_033803197.1"/>
</dbReference>
<sequence length="134" mass="15522">MTRGVRTMVRDEDEDMLAMLVCWICITFPLPHLMQQAPYGRSFGGYRGMLCRGAGWGVVRCWGCLCGFEAVAAACLLLAVCFVCVFLLFLFFPLPFSGCYDIPCMIIGLEFRWVLWTFFCLREWERARSWTMLR</sequence>
<keyword evidence="1" id="KW-1133">Transmembrane helix</keyword>
<dbReference type="EMBL" id="ML986500">
    <property type="protein sequence ID" value="KAF2274816.1"/>
    <property type="molecule type" value="Genomic_DNA"/>
</dbReference>
<proteinExistence type="predicted"/>
<keyword evidence="3" id="KW-1185">Reference proteome</keyword>
<dbReference type="Proteomes" id="UP000800097">
    <property type="component" value="Unassembled WGS sequence"/>
</dbReference>
<evidence type="ECO:0000313" key="2">
    <source>
        <dbReference type="EMBL" id="KAF2274816.1"/>
    </source>
</evidence>
<gene>
    <name evidence="2" type="ORF">EI97DRAFT_89985</name>
</gene>
<name>A0A6A6JGQ6_WESOR</name>
<feature type="transmembrane region" description="Helical" evidence="1">
    <location>
        <begin position="100"/>
        <end position="121"/>
    </location>
</feature>
<feature type="transmembrane region" description="Helical" evidence="1">
    <location>
        <begin position="70"/>
        <end position="94"/>
    </location>
</feature>
<dbReference type="AlphaFoldDB" id="A0A6A6JGQ6"/>
<protein>
    <submittedName>
        <fullName evidence="2">Uncharacterized protein</fullName>
    </submittedName>
</protein>
<keyword evidence="1" id="KW-0812">Transmembrane</keyword>
<dbReference type="GeneID" id="54556372"/>
<accession>A0A6A6JGQ6</accession>
<evidence type="ECO:0000256" key="1">
    <source>
        <dbReference type="SAM" id="Phobius"/>
    </source>
</evidence>